<protein>
    <recommendedName>
        <fullName evidence="2">AbiEi antitoxin N-terminal domain-containing protein</fullName>
    </recommendedName>
</protein>
<reference evidence="4 6" key="1">
    <citation type="journal article" date="2016" name="Plant Dis.">
        <title>Improved production of propionic acid using genome shuffling.</title>
        <authorList>
            <person name="Luna-Flores C.H."/>
            <person name="Palfreyman R.W."/>
            <person name="Kromer J.O."/>
            <person name="Nielsen L.K."/>
            <person name="Marcellin E."/>
        </authorList>
    </citation>
    <scope>NUCLEOTIDE SEQUENCE [LARGE SCALE GENOMIC DNA]</scope>
    <source>
        <strain evidence="4 6">F3E8</strain>
    </source>
</reference>
<keyword evidence="6" id="KW-1185">Reference proteome</keyword>
<evidence type="ECO:0000313" key="6">
    <source>
        <dbReference type="Proteomes" id="UP000178666"/>
    </source>
</evidence>
<dbReference type="Pfam" id="PF13338">
    <property type="entry name" value="AbiEi_4"/>
    <property type="match status" value="1"/>
</dbReference>
<dbReference type="EMBL" id="CP015970">
    <property type="protein sequence ID" value="AOZ47582.1"/>
    <property type="molecule type" value="Genomic_DNA"/>
</dbReference>
<evidence type="ECO:0000313" key="3">
    <source>
        <dbReference type="EMBL" id="AMS06119.1"/>
    </source>
</evidence>
<accession>A0AAC8YGF5</accession>
<dbReference type="AlphaFoldDB" id="A0AAC8YGF5"/>
<feature type="region of interest" description="Disordered" evidence="1">
    <location>
        <begin position="106"/>
        <end position="128"/>
    </location>
</feature>
<organism evidence="3 5">
    <name type="scientific">Acidipropionibacterium acidipropionici</name>
    <dbReference type="NCBI Taxonomy" id="1748"/>
    <lineage>
        <taxon>Bacteria</taxon>
        <taxon>Bacillati</taxon>
        <taxon>Actinomycetota</taxon>
        <taxon>Actinomycetes</taxon>
        <taxon>Propionibacteriales</taxon>
        <taxon>Propionibacteriaceae</taxon>
        <taxon>Acidipropionibacterium</taxon>
    </lineage>
</organism>
<sequence>MGDGQVSSLLVVTAFNQGGVVTRSQALEYGMTAAQVRKMVDAGRWRRLARGVYATQVPVWEQLAWAGLLQAGEGACLGRAAAGYLYGINGPPSQIDIWIPPGRSVPRRADTPVPKVGGPTARRSDDRDVARAEQEMWNPWRFHQGARTVVGTPPRSGVEETVLDLCEEKLHQVFRDEEPEIWFLRTCPATARGWIRTVIRPVLESGLTTYDDLRAALDARPLMEGGSVIRREIREMEEGRPIAGRSTSVRRREPPGGTHPITD</sequence>
<dbReference type="InterPro" id="IPR025159">
    <property type="entry name" value="AbiEi_N"/>
</dbReference>
<reference evidence="3 5" key="2">
    <citation type="submission" date="2016-02" db="EMBL/GenBank/DDBJ databases">
        <title>Complete Genome Sequence of Propionibacterium acidipropionici ATCC 55737.</title>
        <authorList>
            <person name="Luna Flores C.H."/>
            <person name="Nielsen L.K."/>
            <person name="Marcellin E."/>
        </authorList>
    </citation>
    <scope>NUCLEOTIDE SEQUENCE [LARGE SCALE GENOMIC DNA]</scope>
    <source>
        <strain evidence="3 5">ATCC 55737</strain>
    </source>
</reference>
<feature type="region of interest" description="Disordered" evidence="1">
    <location>
        <begin position="236"/>
        <end position="263"/>
    </location>
</feature>
<name>A0AAC8YGF5_9ACTN</name>
<feature type="domain" description="AbiEi antitoxin N-terminal" evidence="2">
    <location>
        <begin position="16"/>
        <end position="54"/>
    </location>
</feature>
<gene>
    <name evidence="4" type="ORF">A8L58_13865</name>
    <name evidence="3" type="ORF">AXH35_12415</name>
</gene>
<evidence type="ECO:0000313" key="4">
    <source>
        <dbReference type="EMBL" id="AOZ47582.1"/>
    </source>
</evidence>
<dbReference type="Proteomes" id="UP000178666">
    <property type="component" value="Chromosome"/>
</dbReference>
<dbReference type="EMBL" id="CP014352">
    <property type="protein sequence ID" value="AMS06119.1"/>
    <property type="molecule type" value="Genomic_DNA"/>
</dbReference>
<dbReference type="Proteomes" id="UP000075221">
    <property type="component" value="Chromosome"/>
</dbReference>
<proteinExistence type="predicted"/>
<evidence type="ECO:0000259" key="2">
    <source>
        <dbReference type="Pfam" id="PF13338"/>
    </source>
</evidence>
<evidence type="ECO:0000313" key="5">
    <source>
        <dbReference type="Proteomes" id="UP000075221"/>
    </source>
</evidence>
<evidence type="ECO:0000256" key="1">
    <source>
        <dbReference type="SAM" id="MobiDB-lite"/>
    </source>
</evidence>